<evidence type="ECO:0000259" key="12">
    <source>
        <dbReference type="Pfam" id="PF00155"/>
    </source>
</evidence>
<dbReference type="AlphaFoldDB" id="A0A6L3SZL5"/>
<dbReference type="SUPFAM" id="SSF53383">
    <property type="entry name" value="PLP-dependent transferases"/>
    <property type="match status" value="1"/>
</dbReference>
<protein>
    <recommendedName>
        <fullName evidence="5">8-amino-7-oxononanoate synthase</fullName>
        <ecNumber evidence="4">4.1.1.81</ecNumber>
    </recommendedName>
    <alternativeName>
        <fullName evidence="10">Alpha-oxoamine synthase</fullName>
    </alternativeName>
    <alternativeName>
        <fullName evidence="9">L-threonine-O-3-phosphate decarboxylase</fullName>
    </alternativeName>
</protein>
<dbReference type="NCBIfam" id="TIGR01140">
    <property type="entry name" value="L_thr_O3P_dcar"/>
    <property type="match status" value="1"/>
</dbReference>
<dbReference type="InterPro" id="IPR004838">
    <property type="entry name" value="NHTrfase_class1_PyrdxlP-BS"/>
</dbReference>
<dbReference type="PANTHER" id="PTHR42885:SF1">
    <property type="entry name" value="THREONINE-PHOSPHATE DECARBOXYLASE"/>
    <property type="match status" value="1"/>
</dbReference>
<name>A0A6L3SZL5_9HYPH</name>
<dbReference type="InterPro" id="IPR015424">
    <property type="entry name" value="PyrdxlP-dep_Trfase"/>
</dbReference>
<evidence type="ECO:0000256" key="10">
    <source>
        <dbReference type="ARBA" id="ARBA00031658"/>
    </source>
</evidence>
<dbReference type="GO" id="GO:0048472">
    <property type="term" value="F:threonine-phosphate decarboxylase activity"/>
    <property type="evidence" value="ECO:0007669"/>
    <property type="project" value="UniProtKB-EC"/>
</dbReference>
<evidence type="ECO:0000313" key="13">
    <source>
        <dbReference type="EMBL" id="KAB1079607.1"/>
    </source>
</evidence>
<gene>
    <name evidence="13" type="ORF">F6X53_09960</name>
</gene>
<evidence type="ECO:0000256" key="6">
    <source>
        <dbReference type="ARBA" id="ARBA00022573"/>
    </source>
</evidence>
<evidence type="ECO:0000256" key="2">
    <source>
        <dbReference type="ARBA" id="ARBA00003444"/>
    </source>
</evidence>
<reference evidence="13 14" key="1">
    <citation type="submission" date="2019-09" db="EMBL/GenBank/DDBJ databases">
        <title>YIM 48816 draft genome.</title>
        <authorList>
            <person name="Jiang L."/>
        </authorList>
    </citation>
    <scope>NUCLEOTIDE SEQUENCE [LARGE SCALE GENOMIC DNA]</scope>
    <source>
        <strain evidence="13 14">YIM 48816</strain>
    </source>
</reference>
<dbReference type="Proteomes" id="UP000474159">
    <property type="component" value="Unassembled WGS sequence"/>
</dbReference>
<dbReference type="GO" id="GO:0030170">
    <property type="term" value="F:pyridoxal phosphate binding"/>
    <property type="evidence" value="ECO:0007669"/>
    <property type="project" value="InterPro"/>
</dbReference>
<sequence length="347" mass="36479">MEEGGPGHLLSLRADPAGAGAAAPIAHGGDLDAARRLFPGAPEPWLDLSTGINPVPYPCPPLEASLFRRLPSGADLAALRRAAAAAYGPAPDAVVPAPGTQILIETIPRLMQPSRVAVVGPTYAEHAAAWIRGGHAVATVPDLRQAEDAEVVVVVNPNNPDGIVHSVHDLFRVAERLSARGGLLVVDEAFADLEPIESLGPRLRPGLVVLRSFGKTYGLAGIRLGFALAEPAFAARLTAALGPWAVSGPALAIGRAALSDESWRRAAAAARQADAARLDRMIGRAGGRPVGGTALFRTADFPCGISMFRRLGEAGIYVRRFESAPDRLRFGLPADKAEWCRLSRILR</sequence>
<keyword evidence="6" id="KW-0169">Cobalamin biosynthesis</keyword>
<dbReference type="InterPro" id="IPR004839">
    <property type="entry name" value="Aminotransferase_I/II_large"/>
</dbReference>
<dbReference type="Gene3D" id="3.40.640.10">
    <property type="entry name" value="Type I PLP-dependent aspartate aminotransferase-like (Major domain)"/>
    <property type="match status" value="1"/>
</dbReference>
<keyword evidence="14" id="KW-1185">Reference proteome</keyword>
<evidence type="ECO:0000256" key="4">
    <source>
        <dbReference type="ARBA" id="ARBA00012285"/>
    </source>
</evidence>
<comment type="cofactor">
    <cofactor evidence="1">
        <name>pyridoxal 5'-phosphate</name>
        <dbReference type="ChEBI" id="CHEBI:597326"/>
    </cofactor>
</comment>
<comment type="pathway">
    <text evidence="3">Cofactor biosynthesis; adenosylcobalamin biosynthesis.</text>
</comment>
<comment type="function">
    <text evidence="2">Decarboxylates L-threonine-O-3-phosphate to yield (R)-1-amino-2-propanol O-2-phosphate, the precursor for the linkage between the nucleotide loop and the corrin ring in cobalamin.</text>
</comment>
<comment type="caution">
    <text evidence="13">The sequence shown here is derived from an EMBL/GenBank/DDBJ whole genome shotgun (WGS) entry which is preliminary data.</text>
</comment>
<dbReference type="UniPathway" id="UPA00148"/>
<organism evidence="13 14">
    <name type="scientific">Methylobacterium soli</name>
    <dbReference type="NCBI Taxonomy" id="553447"/>
    <lineage>
        <taxon>Bacteria</taxon>
        <taxon>Pseudomonadati</taxon>
        <taxon>Pseudomonadota</taxon>
        <taxon>Alphaproteobacteria</taxon>
        <taxon>Hyphomicrobiales</taxon>
        <taxon>Methylobacteriaceae</taxon>
        <taxon>Methylobacterium</taxon>
    </lineage>
</organism>
<evidence type="ECO:0000256" key="3">
    <source>
        <dbReference type="ARBA" id="ARBA00004953"/>
    </source>
</evidence>
<proteinExistence type="predicted"/>
<evidence type="ECO:0000256" key="5">
    <source>
        <dbReference type="ARBA" id="ARBA00016004"/>
    </source>
</evidence>
<evidence type="ECO:0000256" key="1">
    <source>
        <dbReference type="ARBA" id="ARBA00001933"/>
    </source>
</evidence>
<dbReference type="OrthoDB" id="9799304at2"/>
<dbReference type="EC" id="4.1.1.81" evidence="4"/>
<dbReference type="InterPro" id="IPR005860">
    <property type="entry name" value="CobD"/>
</dbReference>
<dbReference type="EMBL" id="VZZK01000008">
    <property type="protein sequence ID" value="KAB1079607.1"/>
    <property type="molecule type" value="Genomic_DNA"/>
</dbReference>
<accession>A0A6L3SZL5</accession>
<evidence type="ECO:0000256" key="7">
    <source>
        <dbReference type="ARBA" id="ARBA00022898"/>
    </source>
</evidence>
<dbReference type="RefSeq" id="WP_150999870.1">
    <property type="nucleotide sequence ID" value="NZ_BPQY01000084.1"/>
</dbReference>
<feature type="domain" description="Aminotransferase class I/classII large" evidence="12">
    <location>
        <begin position="75"/>
        <end position="332"/>
    </location>
</feature>
<evidence type="ECO:0000256" key="8">
    <source>
        <dbReference type="ARBA" id="ARBA00023239"/>
    </source>
</evidence>
<keyword evidence="8 13" id="KW-0456">Lyase</keyword>
<comment type="catalytic activity">
    <reaction evidence="11">
        <text>O-phospho-L-threonine + H(+) = (R)-1-aminopropan-2-yl phosphate + CO2</text>
        <dbReference type="Rhea" id="RHEA:11492"/>
        <dbReference type="ChEBI" id="CHEBI:15378"/>
        <dbReference type="ChEBI" id="CHEBI:16526"/>
        <dbReference type="ChEBI" id="CHEBI:58563"/>
        <dbReference type="ChEBI" id="CHEBI:58675"/>
        <dbReference type="EC" id="4.1.1.81"/>
    </reaction>
</comment>
<evidence type="ECO:0000256" key="9">
    <source>
        <dbReference type="ARBA" id="ARBA00029996"/>
    </source>
</evidence>
<dbReference type="InterPro" id="IPR015421">
    <property type="entry name" value="PyrdxlP-dep_Trfase_major"/>
</dbReference>
<keyword evidence="7" id="KW-0663">Pyridoxal phosphate</keyword>
<dbReference type="PROSITE" id="PS00105">
    <property type="entry name" value="AA_TRANSFER_CLASS_1"/>
    <property type="match status" value="1"/>
</dbReference>
<dbReference type="PANTHER" id="PTHR42885">
    <property type="entry name" value="HISTIDINOL-PHOSPHATE AMINOTRANSFERASE-RELATED"/>
    <property type="match status" value="1"/>
</dbReference>
<dbReference type="InterPro" id="IPR015422">
    <property type="entry name" value="PyrdxlP-dep_Trfase_small"/>
</dbReference>
<evidence type="ECO:0000256" key="11">
    <source>
        <dbReference type="ARBA" id="ARBA00048531"/>
    </source>
</evidence>
<evidence type="ECO:0000313" key="14">
    <source>
        <dbReference type="Proteomes" id="UP000474159"/>
    </source>
</evidence>
<dbReference type="Pfam" id="PF00155">
    <property type="entry name" value="Aminotran_1_2"/>
    <property type="match status" value="1"/>
</dbReference>
<dbReference type="GO" id="GO:0009236">
    <property type="term" value="P:cobalamin biosynthetic process"/>
    <property type="evidence" value="ECO:0007669"/>
    <property type="project" value="UniProtKB-UniPathway"/>
</dbReference>
<dbReference type="Gene3D" id="3.90.1150.10">
    <property type="entry name" value="Aspartate Aminotransferase, domain 1"/>
    <property type="match status" value="1"/>
</dbReference>